<proteinExistence type="predicted"/>
<keyword evidence="1" id="KW-1133">Transmembrane helix</keyword>
<dbReference type="EMBL" id="VIGC01000017">
    <property type="protein sequence ID" value="TQE95031.1"/>
    <property type="molecule type" value="Genomic_DNA"/>
</dbReference>
<dbReference type="RefSeq" id="WP_141610708.1">
    <property type="nucleotide sequence ID" value="NZ_VIGC02000017.1"/>
</dbReference>
<protein>
    <submittedName>
        <fullName evidence="2">Uncharacterized protein</fullName>
    </submittedName>
</protein>
<evidence type="ECO:0000313" key="2">
    <source>
        <dbReference type="EMBL" id="TQE95031.1"/>
    </source>
</evidence>
<keyword evidence="3" id="KW-1185">Reference proteome</keyword>
<comment type="caution">
    <text evidence="2">The sequence shown here is derived from an EMBL/GenBank/DDBJ whole genome shotgun (WGS) entry which is preliminary data.</text>
</comment>
<feature type="transmembrane region" description="Helical" evidence="1">
    <location>
        <begin position="224"/>
        <end position="246"/>
    </location>
</feature>
<keyword evidence="1" id="KW-0472">Membrane</keyword>
<dbReference type="OrthoDB" id="9886559at2"/>
<feature type="transmembrane region" description="Helical" evidence="1">
    <location>
        <begin position="48"/>
        <end position="65"/>
    </location>
</feature>
<reference evidence="2 3" key="1">
    <citation type="submission" date="2019-06" db="EMBL/GenBank/DDBJ databases">
        <title>Genome sequence of Litorilinea aerophila BAA-2444.</title>
        <authorList>
            <person name="Maclea K.S."/>
            <person name="Maurais E.G."/>
            <person name="Iannazzi L.C."/>
        </authorList>
    </citation>
    <scope>NUCLEOTIDE SEQUENCE [LARGE SCALE GENOMIC DNA]</scope>
    <source>
        <strain evidence="2 3">ATCC BAA-2444</strain>
    </source>
</reference>
<dbReference type="AlphaFoldDB" id="A0A540VE41"/>
<gene>
    <name evidence="2" type="ORF">FKZ61_13685</name>
</gene>
<dbReference type="Proteomes" id="UP000317371">
    <property type="component" value="Unassembled WGS sequence"/>
</dbReference>
<feature type="transmembrane region" description="Helical" evidence="1">
    <location>
        <begin position="74"/>
        <end position="96"/>
    </location>
</feature>
<name>A0A540VE41_9CHLR</name>
<feature type="transmembrane region" description="Helical" evidence="1">
    <location>
        <begin position="139"/>
        <end position="157"/>
    </location>
</feature>
<keyword evidence="1" id="KW-0812">Transmembrane</keyword>
<dbReference type="InParanoid" id="A0A540VE41"/>
<feature type="transmembrane region" description="Helical" evidence="1">
    <location>
        <begin position="194"/>
        <end position="212"/>
    </location>
</feature>
<sequence length="251" mass="27139">MSNNRSPNNPSPQDRPYRLTHDPVFYITAAFFALLTTALPAGLGQPRFLPLIQAVGLTVFLAIPLRRGEIRQSLYVVALWLAVQFVTITALSWLVIGQVERAIPDGFLYRGAMTRWFFDQGPLPSGLAAAPVGRLAETAGVLVGAPATGGLVANWFVVRAINLAGYGMASLLLVLASPAALLAALPLWTLVRVAGYAGLTVLLAEPPLTGNWSPRHIWHDRRTLLLWSVGLVAVGTLLELFLPALWSALFR</sequence>
<feature type="transmembrane region" description="Helical" evidence="1">
    <location>
        <begin position="24"/>
        <end position="42"/>
    </location>
</feature>
<evidence type="ECO:0000313" key="3">
    <source>
        <dbReference type="Proteomes" id="UP000317371"/>
    </source>
</evidence>
<feature type="transmembrane region" description="Helical" evidence="1">
    <location>
        <begin position="169"/>
        <end position="188"/>
    </location>
</feature>
<evidence type="ECO:0000256" key="1">
    <source>
        <dbReference type="SAM" id="Phobius"/>
    </source>
</evidence>
<organism evidence="2 3">
    <name type="scientific">Litorilinea aerophila</name>
    <dbReference type="NCBI Taxonomy" id="1204385"/>
    <lineage>
        <taxon>Bacteria</taxon>
        <taxon>Bacillati</taxon>
        <taxon>Chloroflexota</taxon>
        <taxon>Caldilineae</taxon>
        <taxon>Caldilineales</taxon>
        <taxon>Caldilineaceae</taxon>
        <taxon>Litorilinea</taxon>
    </lineage>
</organism>
<accession>A0A540VE41</accession>